<dbReference type="CDD" id="cd00817">
    <property type="entry name" value="ValRS_core"/>
    <property type="match status" value="1"/>
</dbReference>
<comment type="function">
    <text evidence="11">Catalyzes the attachment of valine to tRNA(Val). As ValRS can inadvertently accommodate and process structurally similar amino acids such as threonine, to avoid such errors, it has a 'posttransfer' editing activity that hydrolyzes mischarged Thr-tRNA(Val) in a tRNA-dependent manner.</text>
</comment>
<comment type="similarity">
    <text evidence="11">Belongs to the class-I aminoacyl-tRNA synthetase family. ValS type 1 subfamily.</text>
</comment>
<feature type="domain" description="Aminoacyl-tRNA synthetase class Ia" evidence="12">
    <location>
        <begin position="19"/>
        <end position="563"/>
    </location>
</feature>
<dbReference type="GO" id="GO:0005829">
    <property type="term" value="C:cytosol"/>
    <property type="evidence" value="ECO:0007669"/>
    <property type="project" value="TreeGrafter"/>
</dbReference>
<dbReference type="NCBIfam" id="NF004349">
    <property type="entry name" value="PRK05729.1"/>
    <property type="match status" value="1"/>
</dbReference>
<feature type="coiled-coil region" evidence="11">
    <location>
        <begin position="841"/>
        <end position="868"/>
    </location>
</feature>
<evidence type="ECO:0000256" key="5">
    <source>
        <dbReference type="ARBA" id="ARBA00022741"/>
    </source>
</evidence>
<keyword evidence="9 11" id="KW-0030">Aminoacyl-tRNA synthetase</keyword>
<evidence type="ECO:0000256" key="2">
    <source>
        <dbReference type="ARBA" id="ARBA00011245"/>
    </source>
</evidence>
<feature type="short sequence motif" description="'KMSKS' region" evidence="11">
    <location>
        <begin position="524"/>
        <end position="528"/>
    </location>
</feature>
<comment type="subcellular location">
    <subcellularLocation>
        <location evidence="1 11">Cytoplasm</location>
    </subcellularLocation>
</comment>
<evidence type="ECO:0000256" key="9">
    <source>
        <dbReference type="ARBA" id="ARBA00023146"/>
    </source>
</evidence>
<dbReference type="InterPro" id="IPR009008">
    <property type="entry name" value="Val/Leu/Ile-tRNA-synth_edit"/>
</dbReference>
<dbReference type="InterPro" id="IPR014729">
    <property type="entry name" value="Rossmann-like_a/b/a_fold"/>
</dbReference>
<dbReference type="Gene3D" id="3.90.740.10">
    <property type="entry name" value="Valyl/Leucyl/Isoleucyl-tRNA synthetase, editing domain"/>
    <property type="match status" value="1"/>
</dbReference>
<keyword evidence="8 11" id="KW-0175">Coiled coil</keyword>
<dbReference type="SUPFAM" id="SSF52374">
    <property type="entry name" value="Nucleotidylyl transferase"/>
    <property type="match status" value="1"/>
</dbReference>
<feature type="short sequence motif" description="'HIGH' region" evidence="11">
    <location>
        <begin position="46"/>
        <end position="56"/>
    </location>
</feature>
<evidence type="ECO:0000259" key="12">
    <source>
        <dbReference type="Pfam" id="PF00133"/>
    </source>
</evidence>
<evidence type="ECO:0000256" key="11">
    <source>
        <dbReference type="HAMAP-Rule" id="MF_02004"/>
    </source>
</evidence>
<dbReference type="InterPro" id="IPR037118">
    <property type="entry name" value="Val-tRNA_synth_C_sf"/>
</dbReference>
<dbReference type="SUPFAM" id="SSF47323">
    <property type="entry name" value="Anticodon-binding domain of a subclass of class I aminoacyl-tRNA synthetases"/>
    <property type="match status" value="1"/>
</dbReference>
<dbReference type="GO" id="GO:0006438">
    <property type="term" value="P:valyl-tRNA aminoacylation"/>
    <property type="evidence" value="ECO:0007669"/>
    <property type="project" value="UniProtKB-UniRule"/>
</dbReference>
<name>A0A2K9BPG3_9MOLU</name>
<comment type="subunit">
    <text evidence="2 11">Monomer.</text>
</comment>
<organism evidence="14 15">
    <name type="scientific">Mesoplasma syrphidae</name>
    <dbReference type="NCBI Taxonomy" id="225999"/>
    <lineage>
        <taxon>Bacteria</taxon>
        <taxon>Bacillati</taxon>
        <taxon>Mycoplasmatota</taxon>
        <taxon>Mollicutes</taxon>
        <taxon>Entomoplasmatales</taxon>
        <taxon>Entomoplasmataceae</taxon>
        <taxon>Mesoplasma</taxon>
    </lineage>
</organism>
<dbReference type="InterPro" id="IPR002303">
    <property type="entry name" value="Valyl-tRNA_ligase"/>
</dbReference>
<dbReference type="RefSeq" id="WP_027048054.1">
    <property type="nucleotide sequence ID" value="NZ_CP025257.1"/>
</dbReference>
<dbReference type="InterPro" id="IPR009080">
    <property type="entry name" value="tRNAsynth_Ia_anticodon-bd"/>
</dbReference>
<evidence type="ECO:0000259" key="13">
    <source>
        <dbReference type="Pfam" id="PF08264"/>
    </source>
</evidence>
<dbReference type="InterPro" id="IPR033705">
    <property type="entry name" value="Anticodon_Ia_Val"/>
</dbReference>
<evidence type="ECO:0000256" key="6">
    <source>
        <dbReference type="ARBA" id="ARBA00022840"/>
    </source>
</evidence>
<dbReference type="EC" id="6.1.1.9" evidence="11"/>
<dbReference type="PROSITE" id="PS00178">
    <property type="entry name" value="AA_TRNA_LIGASE_I"/>
    <property type="match status" value="1"/>
</dbReference>
<gene>
    <name evidence="11" type="primary">valS</name>
    <name evidence="14" type="ORF">CXP39_02170</name>
</gene>
<dbReference type="FunFam" id="3.40.50.620:FF:000098">
    <property type="entry name" value="Valine--tRNA ligase"/>
    <property type="match status" value="1"/>
</dbReference>
<keyword evidence="6 11" id="KW-0067">ATP-binding</keyword>
<sequence>MRKELAPKYNPNEVENGKYEQWIADNRFAANPNSKKPKFSIILPPPNVTGKLHIGHAWDGSLQDAIIRFKKLVGFDVLFVPGMDHSGISTQVKVEAKLREQGINRFDLGREKFLEEAWTWKAEYAAIIRQQWAKLGLALDYSVEKFTLDDDVNELVKQIFIDFYNKGLIYRGKRIVNWDPQQKTAISNVEVIYSEITGSMYYFKYKLVDSDAYLEVATTRPETMFADQCVVVNPTDERYIQYIGKKVINPVNGDVIPVIADEYVEVDFGTGVMKCTPAHDPNDFEIGERHDLAKPLCMNEDGTINELGGENYQGLDRFVAREKIIKMTSEANTFIKADEITHQVGFSERSNAIVEPYLSDQWFVKMEKFAAMILQLQNSDEAVKFFPERFASVLEKWMENAHDWCISRQLWWGHRIPAWYNKKTNELYVGDKEPTDLENWVQDEDVLDTWFSSGLWPFATLMRGEGIDSKYYQAYFPVNVLVTGYDIIFFWVARMIFQTEEFTGSKPFNDVLIHGLVRDEQGRKMSKSLGNGIDPMEIIAEYGVDSLRFFLLTNSTPGQDIKYSTEKVRSAWNFMNKLWNASRYVLMTLDENFIPDMNFISHLSATDKWILNELSKVEQQVRVLIEKYEFAIAGKLIYEFVWTKYCSWYIEFAKINLNSNDSVIYNSTQQTLFYVLKNILIMLHPFAPFMTEEIYLNLNLKSSITEEEWKIDKFEFNTDYINQVVNIITVVREFRSKNNLKNNLPLQFKLTNLNSHNRELFKAFNTEINHLLKGIVNTEIVQKIASEDLTAIAIEEYFLEIANESFINKDELIQELIDRQAMLVNEISRSEKMLENENFINRASKDKIQDEKNKYQAYKEQLKAIEVKLKTLK</sequence>
<dbReference type="Gene3D" id="1.10.287.380">
    <property type="entry name" value="Valyl-tRNA synthetase, C-terminal domain"/>
    <property type="match status" value="1"/>
</dbReference>
<dbReference type="InterPro" id="IPR002300">
    <property type="entry name" value="aa-tRNA-synth_Ia"/>
</dbReference>
<evidence type="ECO:0000256" key="8">
    <source>
        <dbReference type="ARBA" id="ARBA00023054"/>
    </source>
</evidence>
<dbReference type="Proteomes" id="UP000233419">
    <property type="component" value="Chromosome"/>
</dbReference>
<feature type="binding site" evidence="11">
    <location>
        <position position="527"/>
    </location>
    <ligand>
        <name>ATP</name>
        <dbReference type="ChEBI" id="CHEBI:30616"/>
    </ligand>
</feature>
<dbReference type="Gene3D" id="3.40.50.620">
    <property type="entry name" value="HUPs"/>
    <property type="match status" value="2"/>
</dbReference>
<dbReference type="InterPro" id="IPR001412">
    <property type="entry name" value="aa-tRNA-synth_I_CS"/>
</dbReference>
<dbReference type="PRINTS" id="PR00986">
    <property type="entry name" value="TRNASYNTHVAL"/>
</dbReference>
<keyword evidence="3 11" id="KW-0963">Cytoplasm</keyword>
<keyword evidence="7 11" id="KW-0648">Protein biosynthesis</keyword>
<evidence type="ECO:0000256" key="1">
    <source>
        <dbReference type="ARBA" id="ARBA00004496"/>
    </source>
</evidence>
<dbReference type="InterPro" id="IPR013155">
    <property type="entry name" value="M/V/L/I-tRNA-synth_anticd-bd"/>
</dbReference>
<protein>
    <recommendedName>
        <fullName evidence="11">Valine--tRNA ligase</fullName>
        <ecNumber evidence="11">6.1.1.9</ecNumber>
    </recommendedName>
    <alternativeName>
        <fullName evidence="11">Valyl-tRNA synthetase</fullName>
        <shortName evidence="11">ValRS</shortName>
    </alternativeName>
</protein>
<dbReference type="InterPro" id="IPR010978">
    <property type="entry name" value="tRNA-bd_arm"/>
</dbReference>
<dbReference type="PANTHER" id="PTHR11946:SF93">
    <property type="entry name" value="VALINE--TRNA LIGASE, CHLOROPLASTIC_MITOCHONDRIAL 2"/>
    <property type="match status" value="1"/>
</dbReference>
<dbReference type="HAMAP" id="MF_02004">
    <property type="entry name" value="Val_tRNA_synth_type1"/>
    <property type="match status" value="1"/>
</dbReference>
<evidence type="ECO:0000313" key="15">
    <source>
        <dbReference type="Proteomes" id="UP000233419"/>
    </source>
</evidence>
<dbReference type="AlphaFoldDB" id="A0A2K9BPG3"/>
<dbReference type="EMBL" id="CP025257">
    <property type="protein sequence ID" value="AUF83923.1"/>
    <property type="molecule type" value="Genomic_DNA"/>
</dbReference>
<dbReference type="GO" id="GO:0005524">
    <property type="term" value="F:ATP binding"/>
    <property type="evidence" value="ECO:0007669"/>
    <property type="project" value="UniProtKB-UniRule"/>
</dbReference>
<dbReference type="Pfam" id="PF00133">
    <property type="entry name" value="tRNA-synt_1"/>
    <property type="match status" value="1"/>
</dbReference>
<comment type="domain">
    <text evidence="11">ValRS has two distinct active sites: one for aminoacylation and one for editing. The misactivated threonine is translocated from the active site to the editing site.</text>
</comment>
<comment type="catalytic activity">
    <reaction evidence="10 11">
        <text>tRNA(Val) + L-valine + ATP = L-valyl-tRNA(Val) + AMP + diphosphate</text>
        <dbReference type="Rhea" id="RHEA:10704"/>
        <dbReference type="Rhea" id="RHEA-COMP:9672"/>
        <dbReference type="Rhea" id="RHEA-COMP:9708"/>
        <dbReference type="ChEBI" id="CHEBI:30616"/>
        <dbReference type="ChEBI" id="CHEBI:33019"/>
        <dbReference type="ChEBI" id="CHEBI:57762"/>
        <dbReference type="ChEBI" id="CHEBI:78442"/>
        <dbReference type="ChEBI" id="CHEBI:78537"/>
        <dbReference type="ChEBI" id="CHEBI:456215"/>
        <dbReference type="EC" id="6.1.1.9"/>
    </reaction>
</comment>
<evidence type="ECO:0000256" key="10">
    <source>
        <dbReference type="ARBA" id="ARBA00047552"/>
    </source>
</evidence>
<dbReference type="GO" id="GO:0004832">
    <property type="term" value="F:valine-tRNA ligase activity"/>
    <property type="evidence" value="ECO:0007669"/>
    <property type="project" value="UniProtKB-UniRule"/>
</dbReference>
<dbReference type="OrthoDB" id="9810365at2"/>
<dbReference type="GO" id="GO:0002161">
    <property type="term" value="F:aminoacyl-tRNA deacylase activity"/>
    <property type="evidence" value="ECO:0007669"/>
    <property type="project" value="InterPro"/>
</dbReference>
<dbReference type="FunFam" id="3.40.50.620:FF:000032">
    <property type="entry name" value="Valine--tRNA ligase"/>
    <property type="match status" value="1"/>
</dbReference>
<reference evidence="14 15" key="1">
    <citation type="submission" date="2017-12" db="EMBL/GenBank/DDBJ databases">
        <title>Mesoplasma syrphidae YJS, Complete Genome.</title>
        <authorList>
            <person name="Knight T.F."/>
            <person name="Citino T."/>
            <person name="Rubinstein R."/>
            <person name="Neuschaefer Z."/>
        </authorList>
    </citation>
    <scope>NUCLEOTIDE SEQUENCE [LARGE SCALE GENOMIC DNA]</scope>
    <source>
        <strain evidence="14 15">YJS</strain>
    </source>
</reference>
<feature type="domain" description="Methionyl/Valyl/Leucyl/Isoleucyl-tRNA synthetase anticodon-binding" evidence="13">
    <location>
        <begin position="607"/>
        <end position="748"/>
    </location>
</feature>
<dbReference type="CDD" id="cd07962">
    <property type="entry name" value="Anticodon_Ia_Val"/>
    <property type="match status" value="1"/>
</dbReference>
<dbReference type="SUPFAM" id="SSF50677">
    <property type="entry name" value="ValRS/IleRS/LeuRS editing domain"/>
    <property type="match status" value="1"/>
</dbReference>
<keyword evidence="15" id="KW-1185">Reference proteome</keyword>
<dbReference type="KEGG" id="msyr:CXP39_02170"/>
<evidence type="ECO:0000256" key="3">
    <source>
        <dbReference type="ARBA" id="ARBA00022490"/>
    </source>
</evidence>
<dbReference type="Pfam" id="PF08264">
    <property type="entry name" value="Anticodon_1"/>
    <property type="match status" value="1"/>
</dbReference>
<dbReference type="SUPFAM" id="SSF46589">
    <property type="entry name" value="tRNA-binding arm"/>
    <property type="match status" value="1"/>
</dbReference>
<evidence type="ECO:0000313" key="14">
    <source>
        <dbReference type="EMBL" id="AUF83923.1"/>
    </source>
</evidence>
<proteinExistence type="inferred from homology"/>
<evidence type="ECO:0000256" key="4">
    <source>
        <dbReference type="ARBA" id="ARBA00022598"/>
    </source>
</evidence>
<keyword evidence="5 11" id="KW-0547">Nucleotide-binding</keyword>
<dbReference type="Gene3D" id="1.10.730.10">
    <property type="entry name" value="Isoleucyl-tRNA Synthetase, Domain 1"/>
    <property type="match status" value="1"/>
</dbReference>
<comment type="domain">
    <text evidence="11">The C-terminal coiled-coil domain is crucial for aminoacylation activity.</text>
</comment>
<accession>A0A2K9BPG3</accession>
<evidence type="ECO:0000256" key="7">
    <source>
        <dbReference type="ARBA" id="ARBA00022917"/>
    </source>
</evidence>
<dbReference type="NCBIfam" id="TIGR00422">
    <property type="entry name" value="valS"/>
    <property type="match status" value="1"/>
</dbReference>
<keyword evidence="4 11" id="KW-0436">Ligase</keyword>
<dbReference type="PANTHER" id="PTHR11946">
    <property type="entry name" value="VALYL-TRNA SYNTHETASES"/>
    <property type="match status" value="1"/>
</dbReference>